<protein>
    <submittedName>
        <fullName evidence="5">SDR family oxidoreductase</fullName>
    </submittedName>
</protein>
<dbReference type="AlphaFoldDB" id="A0A3G8H774"/>
<evidence type="ECO:0000256" key="3">
    <source>
        <dbReference type="RuleBase" id="RU000363"/>
    </source>
</evidence>
<dbReference type="SUPFAM" id="SSF51735">
    <property type="entry name" value="NAD(P)-binding Rossmann-fold domains"/>
    <property type="match status" value="1"/>
</dbReference>
<dbReference type="Proteomes" id="UP000270411">
    <property type="component" value="Chromosome 2"/>
</dbReference>
<evidence type="ECO:0000259" key="4">
    <source>
        <dbReference type="SMART" id="SM00822"/>
    </source>
</evidence>
<dbReference type="InterPro" id="IPR057326">
    <property type="entry name" value="KR_dom"/>
</dbReference>
<dbReference type="CDD" id="cd05233">
    <property type="entry name" value="SDR_c"/>
    <property type="match status" value="1"/>
</dbReference>
<dbReference type="InterPro" id="IPR036291">
    <property type="entry name" value="NAD(P)-bd_dom_sf"/>
</dbReference>
<gene>
    <name evidence="5" type="ORF">EHF44_23155</name>
</gene>
<dbReference type="KEGG" id="cpau:EHF44_23155"/>
<reference evidence="6" key="1">
    <citation type="submission" date="2018-11" db="EMBL/GenBank/DDBJ databases">
        <title>FDA dAtabase for Regulatory Grade micrObial Sequences (FDA-ARGOS): Supporting development and validation of Infectious Disease Dx tests.</title>
        <authorList>
            <person name="Goldberg B."/>
            <person name="Campos J."/>
            <person name="Tallon L."/>
            <person name="Sadzewicz L."/>
            <person name="Zhao X."/>
            <person name="Vavikolanu K."/>
            <person name="Mehta A."/>
            <person name="Aluvathingal J."/>
            <person name="Nadendla S."/>
            <person name="Geyer C."/>
            <person name="Nandy P."/>
            <person name="Yan Y."/>
            <person name="Sichtig H."/>
        </authorList>
    </citation>
    <scope>NUCLEOTIDE SEQUENCE [LARGE SCALE GENOMIC DNA]</scope>
    <source>
        <strain evidence="6">FDAARGOS_614</strain>
    </source>
</reference>
<dbReference type="RefSeq" id="WP_124686026.1">
    <property type="nucleotide sequence ID" value="NZ_CP033970.1"/>
</dbReference>
<accession>A0A3G8H774</accession>
<feature type="domain" description="Ketoreductase" evidence="4">
    <location>
        <begin position="15"/>
        <end position="197"/>
    </location>
</feature>
<evidence type="ECO:0000256" key="2">
    <source>
        <dbReference type="ARBA" id="ARBA00023002"/>
    </source>
</evidence>
<dbReference type="PRINTS" id="PR00080">
    <property type="entry name" value="SDRFAMILY"/>
</dbReference>
<sequence>MQDIDQGRHPLLEGKRYLVTGGGRGLGGEISRMLAASGAHVIVADIDEALASQCAATLRESGAEATACGADVSDPMAVQRLFADIARGGGRLDGLINNAAIDITLPVEEVDTEQWRRVLMVNLYGPYLLAHAAVPLMKAQGGGHIVNIASTASKRAWPNASAYHATKWGVLGFSHALHAELRPHRIKVSAVVAGGMRTPFLLDRFPDIDTSTLQDPANVARAVRFVLTQPEETVIPEVMVLPMKETSWP</sequence>
<dbReference type="Gene3D" id="3.40.50.720">
    <property type="entry name" value="NAD(P)-binding Rossmann-like Domain"/>
    <property type="match status" value="1"/>
</dbReference>
<dbReference type="SMART" id="SM00822">
    <property type="entry name" value="PKS_KR"/>
    <property type="match status" value="1"/>
</dbReference>
<dbReference type="InterPro" id="IPR002347">
    <property type="entry name" value="SDR_fam"/>
</dbReference>
<organism evidence="5 6">
    <name type="scientific">Cupriavidus pauculus</name>
    <dbReference type="NCBI Taxonomy" id="82633"/>
    <lineage>
        <taxon>Bacteria</taxon>
        <taxon>Pseudomonadati</taxon>
        <taxon>Pseudomonadota</taxon>
        <taxon>Betaproteobacteria</taxon>
        <taxon>Burkholderiales</taxon>
        <taxon>Burkholderiaceae</taxon>
        <taxon>Cupriavidus</taxon>
    </lineage>
</organism>
<dbReference type="Pfam" id="PF00106">
    <property type="entry name" value="adh_short"/>
    <property type="match status" value="1"/>
</dbReference>
<dbReference type="FunFam" id="3.40.50.720:FF:000084">
    <property type="entry name" value="Short-chain dehydrogenase reductase"/>
    <property type="match status" value="1"/>
</dbReference>
<keyword evidence="2" id="KW-0560">Oxidoreductase</keyword>
<dbReference type="GO" id="GO:0016491">
    <property type="term" value="F:oxidoreductase activity"/>
    <property type="evidence" value="ECO:0007669"/>
    <property type="project" value="UniProtKB-KW"/>
</dbReference>
<dbReference type="PANTHER" id="PTHR43669">
    <property type="entry name" value="5-KETO-D-GLUCONATE 5-REDUCTASE"/>
    <property type="match status" value="1"/>
</dbReference>
<proteinExistence type="inferred from homology"/>
<comment type="similarity">
    <text evidence="1 3">Belongs to the short-chain dehydrogenases/reductases (SDR) family.</text>
</comment>
<evidence type="ECO:0000313" key="5">
    <source>
        <dbReference type="EMBL" id="AZG16296.1"/>
    </source>
</evidence>
<evidence type="ECO:0000313" key="6">
    <source>
        <dbReference type="Proteomes" id="UP000270411"/>
    </source>
</evidence>
<dbReference type="OrthoDB" id="196630at2"/>
<evidence type="ECO:0000256" key="1">
    <source>
        <dbReference type="ARBA" id="ARBA00006484"/>
    </source>
</evidence>
<dbReference type="PANTHER" id="PTHR43669:SF3">
    <property type="entry name" value="ALCOHOL DEHYDROGENASE, PUTATIVE (AFU_ORTHOLOGUE AFUA_3G03445)-RELATED"/>
    <property type="match status" value="1"/>
</dbReference>
<name>A0A3G8H774_9BURK</name>
<dbReference type="PRINTS" id="PR00081">
    <property type="entry name" value="GDHRDH"/>
</dbReference>
<dbReference type="EMBL" id="CP033970">
    <property type="protein sequence ID" value="AZG16296.1"/>
    <property type="molecule type" value="Genomic_DNA"/>
</dbReference>